<accession>A0ACC1Q3B8</accession>
<comment type="caution">
    <text evidence="1">The sequence shown here is derived from an EMBL/GenBank/DDBJ whole genome shotgun (WGS) entry which is preliminary data.</text>
</comment>
<sequence length="286" mass="30686">MTACDSDPRPRCAARQGGSVEKGRCCCSGGIGGGTPGDRRLEKTRRRSVAVRKPDDARAMRIERGRSVQRVYAGDVRRGAAPEVPGDIILPLMIFAVVKANPPHLVSHLLYTQRFRRERAAGGEEGYCLVNLMAVAEFLENVDLAALGLGESEKMVIRHGWAVLLLRPLQPFCFSSIPRSLTLMSIIYSTAELSPIPINRAGSDSGSPRVPQASLRGRVEQQVDALAGSANKVLTGVVDTSFGVLRALLPGQTSDAGVATPPVDADQGAAPWNIPQPRCDRSLRRG</sequence>
<name>A0ACC1Q3B8_9APHY</name>
<evidence type="ECO:0000313" key="2">
    <source>
        <dbReference type="Proteomes" id="UP001144978"/>
    </source>
</evidence>
<dbReference type="Proteomes" id="UP001144978">
    <property type="component" value="Unassembled WGS sequence"/>
</dbReference>
<reference evidence="1" key="1">
    <citation type="submission" date="2022-08" db="EMBL/GenBank/DDBJ databases">
        <title>Genome Sequence of Pycnoporus sanguineus.</title>
        <authorList>
            <person name="Buettner E."/>
        </authorList>
    </citation>
    <scope>NUCLEOTIDE SEQUENCE</scope>
    <source>
        <strain evidence="1">CG-C14</strain>
    </source>
</reference>
<dbReference type="EMBL" id="JANSHE010000632">
    <property type="protein sequence ID" value="KAJ3008561.1"/>
    <property type="molecule type" value="Genomic_DNA"/>
</dbReference>
<proteinExistence type="predicted"/>
<evidence type="ECO:0000313" key="1">
    <source>
        <dbReference type="EMBL" id="KAJ3008561.1"/>
    </source>
</evidence>
<gene>
    <name evidence="1" type="ORF">NUW54_g3105</name>
</gene>
<protein>
    <submittedName>
        <fullName evidence="1">Uncharacterized protein</fullName>
    </submittedName>
</protein>
<keyword evidence="2" id="KW-1185">Reference proteome</keyword>
<organism evidence="1 2">
    <name type="scientific">Trametes sanguinea</name>
    <dbReference type="NCBI Taxonomy" id="158606"/>
    <lineage>
        <taxon>Eukaryota</taxon>
        <taxon>Fungi</taxon>
        <taxon>Dikarya</taxon>
        <taxon>Basidiomycota</taxon>
        <taxon>Agaricomycotina</taxon>
        <taxon>Agaricomycetes</taxon>
        <taxon>Polyporales</taxon>
        <taxon>Polyporaceae</taxon>
        <taxon>Trametes</taxon>
    </lineage>
</organism>